<dbReference type="STRING" id="304371.MCP_0381"/>
<dbReference type="EMBL" id="AP011532">
    <property type="protein sequence ID" value="BAI60453.1"/>
    <property type="molecule type" value="Genomic_DNA"/>
</dbReference>
<dbReference type="InterPro" id="IPR050095">
    <property type="entry name" value="ECF_ABC_transporter_ATP-bd"/>
</dbReference>
<name>D1YVI1_METPS</name>
<keyword evidence="2" id="KW-0813">Transport</keyword>
<dbReference type="InterPro" id="IPR017871">
    <property type="entry name" value="ABC_transporter-like_CS"/>
</dbReference>
<dbReference type="Gene3D" id="3.40.50.300">
    <property type="entry name" value="P-loop containing nucleotide triphosphate hydrolases"/>
    <property type="match status" value="1"/>
</dbReference>
<dbReference type="CDD" id="cd03225">
    <property type="entry name" value="ABC_cobalt_CbiO_domain1"/>
    <property type="match status" value="1"/>
</dbReference>
<comment type="function">
    <text evidence="5">Probably part of an ABC transporter complex. Responsible for energy coupling to the transport system.</text>
</comment>
<dbReference type="GeneID" id="8680487"/>
<dbReference type="InterPro" id="IPR027417">
    <property type="entry name" value="P-loop_NTPase"/>
</dbReference>
<feature type="domain" description="ABC transporter" evidence="6">
    <location>
        <begin position="6"/>
        <end position="228"/>
    </location>
</feature>
<keyword evidence="8" id="KW-1185">Reference proteome</keyword>
<evidence type="ECO:0000256" key="2">
    <source>
        <dbReference type="ARBA" id="ARBA00022448"/>
    </source>
</evidence>
<keyword evidence="3" id="KW-0547">Nucleotide-binding</keyword>
<dbReference type="PROSITE" id="PS50893">
    <property type="entry name" value="ABC_TRANSPORTER_2"/>
    <property type="match status" value="1"/>
</dbReference>
<dbReference type="GO" id="GO:0042626">
    <property type="term" value="F:ATPase-coupled transmembrane transporter activity"/>
    <property type="evidence" value="ECO:0007669"/>
    <property type="project" value="TreeGrafter"/>
</dbReference>
<evidence type="ECO:0000313" key="8">
    <source>
        <dbReference type="Proteomes" id="UP000001882"/>
    </source>
</evidence>
<dbReference type="PANTHER" id="PTHR43553">
    <property type="entry name" value="HEAVY METAL TRANSPORTER"/>
    <property type="match status" value="1"/>
</dbReference>
<dbReference type="Pfam" id="PF00005">
    <property type="entry name" value="ABC_tran"/>
    <property type="match status" value="1"/>
</dbReference>
<evidence type="ECO:0000256" key="5">
    <source>
        <dbReference type="ARBA" id="ARBA00025157"/>
    </source>
</evidence>
<dbReference type="GO" id="GO:0016887">
    <property type="term" value="F:ATP hydrolysis activity"/>
    <property type="evidence" value="ECO:0007669"/>
    <property type="project" value="InterPro"/>
</dbReference>
<proteinExistence type="predicted"/>
<evidence type="ECO:0000256" key="1">
    <source>
        <dbReference type="ARBA" id="ARBA00004236"/>
    </source>
</evidence>
<dbReference type="SMART" id="SM00382">
    <property type="entry name" value="AAA"/>
    <property type="match status" value="1"/>
</dbReference>
<organism evidence="7 8">
    <name type="scientific">Methanocella paludicola (strain DSM 17711 / JCM 13418 / NBRC 101707 / SANAE)</name>
    <dbReference type="NCBI Taxonomy" id="304371"/>
    <lineage>
        <taxon>Archaea</taxon>
        <taxon>Methanobacteriati</taxon>
        <taxon>Methanobacteriota</taxon>
        <taxon>Stenosarchaea group</taxon>
        <taxon>Methanomicrobia</taxon>
        <taxon>Methanocellales</taxon>
        <taxon>Methanocellaceae</taxon>
        <taxon>Methanocella</taxon>
    </lineage>
</organism>
<dbReference type="Proteomes" id="UP000001882">
    <property type="component" value="Chromosome"/>
</dbReference>
<reference evidence="7 8" key="1">
    <citation type="journal article" date="2007" name="Appl. Environ. Microbiol.">
        <title>Isolation of key methanogens for global methane emission from rice paddy fields: a novel isolate affiliated with the clone cluster rice cluster I.</title>
        <authorList>
            <person name="Sakai S."/>
            <person name="Imachi H."/>
            <person name="Sekiguchi Y."/>
            <person name="Ohashi A."/>
            <person name="Harada H."/>
            <person name="Kamagata Y."/>
        </authorList>
    </citation>
    <scope>NUCLEOTIDE SEQUENCE [LARGE SCALE GENOMIC DNA]</scope>
    <source>
        <strain evidence="8">DSM 17711 / JCM 13418 / NBRC 101707 / SANAE</strain>
    </source>
</reference>
<dbReference type="InterPro" id="IPR015856">
    <property type="entry name" value="ABC_transpr_CbiO/EcfA_su"/>
</dbReference>
<dbReference type="InParanoid" id="D1YVI1"/>
<protein>
    <submittedName>
        <fullName evidence="7">Cobalt ABC transporter ATP binding protein</fullName>
    </submittedName>
</protein>
<dbReference type="InterPro" id="IPR003593">
    <property type="entry name" value="AAA+_ATPase"/>
</dbReference>
<sequence length="264" mass="28016">MPLVANGVGHVYRRGEPGEAHALDGIDLTISGGEFTLVGGAGGSGKSTLLHCLSGLLRPTKGTVRIDGPAALSIQFPERALFADTVLDDIAFGPLNTGLEKGEARTRALEAAGKVGLDAGLLSRLPRTLSHGQRRLAALAGVIAMRPRYLFLDEPTAGLDMAAKERVVETLVRLNREGTAVIVASHDLAHFMDACSRMLVMSRGKVVFDDRPDGLVSLDDTMGLALPPSLIVARWLRTRGIEAPWNIGPSEAAAHIRRAHEGLD</sequence>
<keyword evidence="4" id="KW-0067">ATP-binding</keyword>
<dbReference type="AlphaFoldDB" id="D1YVI1"/>
<dbReference type="PROSITE" id="PS00211">
    <property type="entry name" value="ABC_TRANSPORTER_1"/>
    <property type="match status" value="1"/>
</dbReference>
<evidence type="ECO:0000313" key="7">
    <source>
        <dbReference type="EMBL" id="BAI60453.1"/>
    </source>
</evidence>
<dbReference type="KEGG" id="mpd:MCP_0381"/>
<dbReference type="GO" id="GO:0005524">
    <property type="term" value="F:ATP binding"/>
    <property type="evidence" value="ECO:0007669"/>
    <property type="project" value="UniProtKB-KW"/>
</dbReference>
<evidence type="ECO:0000256" key="4">
    <source>
        <dbReference type="ARBA" id="ARBA00022840"/>
    </source>
</evidence>
<reference evidence="7 8" key="2">
    <citation type="journal article" date="2008" name="Int. J. Syst. Evol. Microbiol.">
        <title>Methanocella paludicola gen. nov., sp. nov., a methane-producing archaeon, the first isolate of the lineage 'Rice Cluster I', and proposal of the new archaeal order Methanocellales ord. nov.</title>
        <authorList>
            <person name="Sakai S."/>
            <person name="Imachi H."/>
            <person name="Hanada S."/>
            <person name="Ohashi A."/>
            <person name="Harada H."/>
            <person name="Kamagata Y."/>
        </authorList>
    </citation>
    <scope>NUCLEOTIDE SEQUENCE [LARGE SCALE GENOMIC DNA]</scope>
    <source>
        <strain evidence="8">DSM 17711 / JCM 13418 / NBRC 101707 / SANAE</strain>
    </source>
</reference>
<dbReference type="RefSeq" id="WP_012899133.1">
    <property type="nucleotide sequence ID" value="NC_013665.1"/>
</dbReference>
<dbReference type="SUPFAM" id="SSF52540">
    <property type="entry name" value="P-loop containing nucleoside triphosphate hydrolases"/>
    <property type="match status" value="1"/>
</dbReference>
<evidence type="ECO:0000259" key="6">
    <source>
        <dbReference type="PROSITE" id="PS50893"/>
    </source>
</evidence>
<evidence type="ECO:0000256" key="3">
    <source>
        <dbReference type="ARBA" id="ARBA00022741"/>
    </source>
</evidence>
<dbReference type="PANTHER" id="PTHR43553:SF1">
    <property type="entry name" value="ABC TRANSPORTER I FAMILY MEMBER 11, CHLOROPLASTIC"/>
    <property type="match status" value="1"/>
</dbReference>
<reference evidence="8" key="3">
    <citation type="journal article" date="2011" name="PLoS ONE">
        <title>Genome sequence of a mesophilic hydrogenotrophic methanogen Methanocella paludicola, the first cultivated representative of the order Methanocellales.</title>
        <authorList>
            <person name="Sakai S."/>
            <person name="Takaki Y."/>
            <person name="Shimamura S."/>
            <person name="Sekine M."/>
            <person name="Tajima T."/>
            <person name="Kosugi H."/>
            <person name="Ichikawa N."/>
            <person name="Tasumi E."/>
            <person name="Hiraki A.T."/>
            <person name="Shimizu A."/>
            <person name="Kato Y."/>
            <person name="Nishiko R."/>
            <person name="Mori K."/>
            <person name="Fujita N."/>
            <person name="Imachi H."/>
            <person name="Takai K."/>
        </authorList>
    </citation>
    <scope>NUCLEOTIDE SEQUENCE [LARGE SCALE GENOMIC DNA]</scope>
    <source>
        <strain evidence="8">DSM 17711 / JCM 13418 / NBRC 101707 / SANAE</strain>
    </source>
</reference>
<gene>
    <name evidence="7" type="ordered locus">MCP_0381</name>
</gene>
<dbReference type="eggNOG" id="arCOG00202">
    <property type="taxonomic scope" value="Archaea"/>
</dbReference>
<dbReference type="OrthoDB" id="35850at2157"/>
<comment type="subcellular location">
    <subcellularLocation>
        <location evidence="1">Cell membrane</location>
    </subcellularLocation>
</comment>
<accession>D1YVI1</accession>
<dbReference type="InterPro" id="IPR003439">
    <property type="entry name" value="ABC_transporter-like_ATP-bd"/>
</dbReference>
<dbReference type="GO" id="GO:0005886">
    <property type="term" value="C:plasma membrane"/>
    <property type="evidence" value="ECO:0007669"/>
    <property type="project" value="UniProtKB-SubCell"/>
</dbReference>